<dbReference type="RefSeq" id="WP_116693764.1">
    <property type="nucleotide sequence ID" value="NZ_QEHR01000003.1"/>
</dbReference>
<keyword evidence="2" id="KW-0808">Transferase</keyword>
<gene>
    <name evidence="2" type="ORF">DDV96_05600</name>
</gene>
<dbReference type="EMBL" id="QEHR01000003">
    <property type="protein sequence ID" value="PVW15742.1"/>
    <property type="molecule type" value="Genomic_DNA"/>
</dbReference>
<comment type="caution">
    <text evidence="2">The sequence shown here is derived from an EMBL/GenBank/DDBJ whole genome shotgun (WGS) entry which is preliminary data.</text>
</comment>
<evidence type="ECO:0000259" key="1">
    <source>
        <dbReference type="Pfam" id="PF00534"/>
    </source>
</evidence>
<dbReference type="AlphaFoldDB" id="A0A2U0I3Q2"/>
<dbReference type="PANTHER" id="PTHR46656:SF3">
    <property type="entry name" value="PUTATIVE-RELATED"/>
    <property type="match status" value="1"/>
</dbReference>
<accession>A0A2U0I3Q2</accession>
<evidence type="ECO:0000313" key="2">
    <source>
        <dbReference type="EMBL" id="PVW15742.1"/>
    </source>
</evidence>
<dbReference type="Gene3D" id="3.40.50.2000">
    <property type="entry name" value="Glycogen Phosphorylase B"/>
    <property type="match status" value="1"/>
</dbReference>
<dbReference type="OrthoDB" id="9806653at2"/>
<feature type="domain" description="Glycosyl transferase family 1" evidence="1">
    <location>
        <begin position="181"/>
        <end position="291"/>
    </location>
</feature>
<dbReference type="InterPro" id="IPR001296">
    <property type="entry name" value="Glyco_trans_1"/>
</dbReference>
<sequence length="410" mass="47382">MKVGIVTTWFERGAAYVSKQFEEALAKQHDIFIYARGGEDYAIGDLKWDKENVFWGKRIGSPINSTVIDKTEFIKWIKKNKIQKIIFNEQSWFPPVLWCKDLNITTIAYIDYYTEKTIPLFEAFDYLICNTKRHFNAFKWHTGATYIPWGTNVDLFKPKSEKNCLVDIDNITIFHSAGMNPIRKGTDQLLEAFYNANVQNTKLIIHTQVELSELFPKLKLKISKLVNNNTLKVITKTITAPGLYSEGDIYIYPARLDGLGLTIAEAISSGLALIVPDNAPMNEFVHSNFGKVIKIDKMFARSDGYYWPQCEVNISHLTKIIEELESSKREIVDKKKAARIYALENLNWNKNSKYLLALIENPPGELKNINPDILKKINKFENSGQNKLNRIYLLFYPFSKFILKTFYKKL</sequence>
<organism evidence="2 3">
    <name type="scientific">Marixanthomonas spongiae</name>
    <dbReference type="NCBI Taxonomy" id="2174845"/>
    <lineage>
        <taxon>Bacteria</taxon>
        <taxon>Pseudomonadati</taxon>
        <taxon>Bacteroidota</taxon>
        <taxon>Flavobacteriia</taxon>
        <taxon>Flavobacteriales</taxon>
        <taxon>Flavobacteriaceae</taxon>
        <taxon>Marixanthomonas</taxon>
    </lineage>
</organism>
<dbReference type="Pfam" id="PF00534">
    <property type="entry name" value="Glycos_transf_1"/>
    <property type="match status" value="1"/>
</dbReference>
<reference evidence="2 3" key="1">
    <citation type="submission" date="2018-04" db="EMBL/GenBank/DDBJ databases">
        <title>Marixanthomonas spongiae HN-E44 sp. nov., isolated from a marine sponge.</title>
        <authorList>
            <person name="Luo L."/>
            <person name="Zhuang L."/>
        </authorList>
    </citation>
    <scope>NUCLEOTIDE SEQUENCE [LARGE SCALE GENOMIC DNA]</scope>
    <source>
        <strain evidence="2 3">HN-E44</strain>
    </source>
</reference>
<proteinExistence type="predicted"/>
<protein>
    <submittedName>
        <fullName evidence="2">Glycosyl transferase</fullName>
    </submittedName>
</protein>
<evidence type="ECO:0000313" key="3">
    <source>
        <dbReference type="Proteomes" id="UP000245962"/>
    </source>
</evidence>
<dbReference type="SUPFAM" id="SSF53756">
    <property type="entry name" value="UDP-Glycosyltransferase/glycogen phosphorylase"/>
    <property type="match status" value="1"/>
</dbReference>
<keyword evidence="3" id="KW-1185">Reference proteome</keyword>
<name>A0A2U0I3Q2_9FLAO</name>
<dbReference type="Proteomes" id="UP000245962">
    <property type="component" value="Unassembled WGS sequence"/>
</dbReference>
<dbReference type="GO" id="GO:0016757">
    <property type="term" value="F:glycosyltransferase activity"/>
    <property type="evidence" value="ECO:0007669"/>
    <property type="project" value="InterPro"/>
</dbReference>
<dbReference type="PANTHER" id="PTHR46656">
    <property type="entry name" value="PUTATIVE-RELATED"/>
    <property type="match status" value="1"/>
</dbReference>